<accession>A0A3S0A6U9</accession>
<dbReference type="InterPro" id="IPR023210">
    <property type="entry name" value="NADP_OxRdtase_dom"/>
</dbReference>
<comment type="caution">
    <text evidence="5">The sequence shown here is derived from an EMBL/GenBank/DDBJ whole genome shotgun (WGS) entry which is preliminary data.</text>
</comment>
<protein>
    <submittedName>
        <fullName evidence="5">Aldo/keto reductase</fullName>
    </submittedName>
</protein>
<sequence>MAIRRRSSCTSYNVLRRIIMLFRELGKTGIRIPVIGQGTWKFGEDKGREQEEIEALRFGIANGLKLIDTAEEYANGGAEKVVGKAIQGIRKEVFLVTKVSARNCSYKGVLNSAEASLDRLKTGHIDLYLQHWPSDQYDLSETMGAMVELVNKGLVKYVGVSNFSIHLMERAQFHLGKVPLVCNQVGYHLNDRSIESDVLPFAKENGLTIMGYSPFGYAPGVFGMKGFPRVGSQERNVLESIGVKYNKTAHQVALNWVLRQEGLVSIPKASNKEHIIDNLNALNWELEKEDLEQIEFNFPFSGIS</sequence>
<evidence type="ECO:0000259" key="4">
    <source>
        <dbReference type="Pfam" id="PF00248"/>
    </source>
</evidence>
<dbReference type="InterPro" id="IPR020471">
    <property type="entry name" value="AKR"/>
</dbReference>
<evidence type="ECO:0000256" key="2">
    <source>
        <dbReference type="PIRSR" id="PIRSR000097-2"/>
    </source>
</evidence>
<dbReference type="InterPro" id="IPR036812">
    <property type="entry name" value="NAD(P)_OxRdtase_dom_sf"/>
</dbReference>
<evidence type="ECO:0000256" key="3">
    <source>
        <dbReference type="PIRSR" id="PIRSR000097-3"/>
    </source>
</evidence>
<feature type="site" description="Lowers pKa of active site Tyr" evidence="3">
    <location>
        <position position="98"/>
    </location>
</feature>
<evidence type="ECO:0000313" key="6">
    <source>
        <dbReference type="Proteomes" id="UP000276128"/>
    </source>
</evidence>
<keyword evidence="6" id="KW-1185">Reference proteome</keyword>
<dbReference type="Pfam" id="PF00248">
    <property type="entry name" value="Aldo_ket_red"/>
    <property type="match status" value="1"/>
</dbReference>
<evidence type="ECO:0000313" key="5">
    <source>
        <dbReference type="EMBL" id="RTE10989.1"/>
    </source>
</evidence>
<dbReference type="CDD" id="cd19072">
    <property type="entry name" value="AKR_AKR3F1-like"/>
    <property type="match status" value="1"/>
</dbReference>
<dbReference type="InterPro" id="IPR018170">
    <property type="entry name" value="Aldo/ket_reductase_CS"/>
</dbReference>
<dbReference type="PRINTS" id="PR00069">
    <property type="entry name" value="ALDKETRDTASE"/>
</dbReference>
<dbReference type="Gene3D" id="3.20.20.100">
    <property type="entry name" value="NADP-dependent oxidoreductase domain"/>
    <property type="match status" value="1"/>
</dbReference>
<reference evidence="5 6" key="1">
    <citation type="submission" date="2018-12" db="EMBL/GenBank/DDBJ databases">
        <title>Bacillus ochoae sp. nov., Paenibacillus whitsoniae sp. nov., Paenibacillus spiritus sp. nov. Isolated from the Mars Exploration Rover during spacecraft assembly.</title>
        <authorList>
            <person name="Seuylemezian A."/>
            <person name="Vaishampayan P."/>
        </authorList>
    </citation>
    <scope>NUCLEOTIDE SEQUENCE [LARGE SCALE GENOMIC DNA]</scope>
    <source>
        <strain evidence="5 6">MER 54</strain>
    </source>
</reference>
<proteinExistence type="predicted"/>
<dbReference type="OrthoDB" id="9773828at2"/>
<organism evidence="5 6">
    <name type="scientific">Paenibacillus whitsoniae</name>
    <dbReference type="NCBI Taxonomy" id="2496558"/>
    <lineage>
        <taxon>Bacteria</taxon>
        <taxon>Bacillati</taxon>
        <taxon>Bacillota</taxon>
        <taxon>Bacilli</taxon>
        <taxon>Bacillales</taxon>
        <taxon>Paenibacillaceae</taxon>
        <taxon>Paenibacillus</taxon>
    </lineage>
</organism>
<dbReference type="GO" id="GO:0016491">
    <property type="term" value="F:oxidoreductase activity"/>
    <property type="evidence" value="ECO:0007669"/>
    <property type="project" value="InterPro"/>
</dbReference>
<dbReference type="Proteomes" id="UP000276128">
    <property type="component" value="Unassembled WGS sequence"/>
</dbReference>
<feature type="domain" description="NADP-dependent oxidoreductase" evidence="4">
    <location>
        <begin position="35"/>
        <end position="295"/>
    </location>
</feature>
<feature type="active site" description="Proton donor" evidence="1">
    <location>
        <position position="73"/>
    </location>
</feature>
<dbReference type="SUPFAM" id="SSF51430">
    <property type="entry name" value="NAD(P)-linked oxidoreductase"/>
    <property type="match status" value="1"/>
</dbReference>
<evidence type="ECO:0000256" key="1">
    <source>
        <dbReference type="PIRSR" id="PIRSR000097-1"/>
    </source>
</evidence>
<dbReference type="PIRSF" id="PIRSF000097">
    <property type="entry name" value="AKR"/>
    <property type="match status" value="1"/>
</dbReference>
<dbReference type="EMBL" id="RXHU01000014">
    <property type="protein sequence ID" value="RTE10989.1"/>
    <property type="molecule type" value="Genomic_DNA"/>
</dbReference>
<dbReference type="PANTHER" id="PTHR43638:SF3">
    <property type="entry name" value="ALDEHYDE REDUCTASE"/>
    <property type="match status" value="1"/>
</dbReference>
<gene>
    <name evidence="5" type="ORF">EJQ19_04445</name>
</gene>
<name>A0A3S0A6U9_9BACL</name>
<dbReference type="PROSITE" id="PS00062">
    <property type="entry name" value="ALDOKETO_REDUCTASE_2"/>
    <property type="match status" value="1"/>
</dbReference>
<dbReference type="AlphaFoldDB" id="A0A3S0A6U9"/>
<feature type="binding site" evidence="2">
    <location>
        <position position="131"/>
    </location>
    <ligand>
        <name>substrate</name>
    </ligand>
</feature>
<dbReference type="PANTHER" id="PTHR43638">
    <property type="entry name" value="OXIDOREDUCTASE, ALDO/KETO REDUCTASE FAMILY PROTEIN"/>
    <property type="match status" value="1"/>
</dbReference>